<organism evidence="1 2">
    <name type="scientific">Paenibacillus beijingensis</name>
    <dbReference type="NCBI Taxonomy" id="1126833"/>
    <lineage>
        <taxon>Bacteria</taxon>
        <taxon>Bacillati</taxon>
        <taxon>Bacillota</taxon>
        <taxon>Bacilli</taxon>
        <taxon>Bacillales</taxon>
        <taxon>Paenibacillaceae</taxon>
        <taxon>Paenibacillus</taxon>
    </lineage>
</organism>
<keyword evidence="2" id="KW-1185">Reference proteome</keyword>
<dbReference type="Gene3D" id="3.90.550.10">
    <property type="entry name" value="Spore Coat Polysaccharide Biosynthesis Protein SpsA, Chain A"/>
    <property type="match status" value="1"/>
</dbReference>
<dbReference type="InterPro" id="IPR029044">
    <property type="entry name" value="Nucleotide-diphossugar_trans"/>
</dbReference>
<name>A0A0D5NG20_9BACL</name>
<dbReference type="Proteomes" id="UP000032633">
    <property type="component" value="Chromosome"/>
</dbReference>
<dbReference type="STRING" id="1126833.VN24_05880"/>
<reference evidence="1 2" key="1">
    <citation type="journal article" date="2015" name="J. Biotechnol.">
        <title>Complete genome sequence of Paenibacillus beijingensis 7188(T) (=DSM 24997(T)), a novel rhizobacterium from jujube garden soil.</title>
        <authorList>
            <person name="Kwak Y."/>
            <person name="Shin J.H."/>
        </authorList>
    </citation>
    <scope>NUCLEOTIDE SEQUENCE [LARGE SCALE GENOMIC DNA]</scope>
    <source>
        <strain evidence="1 2">DSM 24997</strain>
    </source>
</reference>
<evidence type="ECO:0000313" key="2">
    <source>
        <dbReference type="Proteomes" id="UP000032633"/>
    </source>
</evidence>
<protein>
    <recommendedName>
        <fullName evidence="3">Glycosyltransferase</fullName>
    </recommendedName>
</protein>
<dbReference type="SUPFAM" id="SSF53448">
    <property type="entry name" value="Nucleotide-diphospho-sugar transferases"/>
    <property type="match status" value="1"/>
</dbReference>
<reference evidence="2" key="2">
    <citation type="submission" date="2015-03" db="EMBL/GenBank/DDBJ databases">
        <title>Genome sequence of Paenibacillus beijingensis strain DSM 24997T.</title>
        <authorList>
            <person name="Kwak Y."/>
            <person name="Shin J.-H."/>
        </authorList>
    </citation>
    <scope>NUCLEOTIDE SEQUENCE [LARGE SCALE GENOMIC DNA]</scope>
    <source>
        <strain evidence="2">DSM 24997</strain>
    </source>
</reference>
<dbReference type="RefSeq" id="WP_045669627.1">
    <property type="nucleotide sequence ID" value="NZ_CP011058.1"/>
</dbReference>
<sequence>MKYFACIGYVNRQDLLRNAILSVQPYWPHLMIIDNSEGRDLRNADWLKSYATVYEPPVPFNFCQMMNYLQKLGAQRDCDFVLFMHNDAEPQPNVAQYFLDMIKMYQSSGRKWGVAYTAYDILVAFNIEAAKAVGPWDTNLPSYYTDCDYYWRMKHSPYEIIETGLPVTHHNGGGTTHKSDSYKGKVNECTFKLYEQFYITKWGGTWYAEKYPTPFNR</sequence>
<dbReference type="PATRIC" id="fig|1126833.4.peg.1278"/>
<evidence type="ECO:0008006" key="3">
    <source>
        <dbReference type="Google" id="ProtNLM"/>
    </source>
</evidence>
<dbReference type="HOGENOM" id="CLU_1264823_0_0_9"/>
<accession>A0A0D5NG20</accession>
<gene>
    <name evidence="1" type="ORF">VN24_05880</name>
</gene>
<dbReference type="OrthoDB" id="2565678at2"/>
<dbReference type="EMBL" id="CP011058">
    <property type="protein sequence ID" value="AJY74191.1"/>
    <property type="molecule type" value="Genomic_DNA"/>
</dbReference>
<proteinExistence type="predicted"/>
<dbReference type="KEGG" id="pbj:VN24_05880"/>
<dbReference type="AlphaFoldDB" id="A0A0D5NG20"/>
<evidence type="ECO:0000313" key="1">
    <source>
        <dbReference type="EMBL" id="AJY74191.1"/>
    </source>
</evidence>